<dbReference type="WBParaSite" id="HPBE_0000923601-mRNA-1">
    <property type="protein sequence ID" value="HPBE_0000923601-mRNA-1"/>
    <property type="gene ID" value="HPBE_0000923601"/>
</dbReference>
<dbReference type="AlphaFoldDB" id="A0A183FNV6"/>
<sequence length="167" mass="18961">MMTPQLSKTNQRQFVVSVENSDTNLHSVKFANASDHQVVWRLTTSHADDIAVEPQSGVVPPRETGEMTIRRENPESDNSDIRQPSVRRVGIEWVRAPTEAKDGDVSEEWFNGDAIVHKKYFNIAHDELLNGLKRAKRLYKRDELLRNKKEGQKDSGQVPANQKADAN</sequence>
<keyword evidence="4" id="KW-0966">Cell projection</keyword>
<dbReference type="InterPro" id="IPR008962">
    <property type="entry name" value="PapD-like_sf"/>
</dbReference>
<evidence type="ECO:0000313" key="10">
    <source>
        <dbReference type="EMBL" id="VDO79801.1"/>
    </source>
</evidence>
<evidence type="ECO:0000256" key="5">
    <source>
        <dbReference type="ARBA" id="ARBA00037744"/>
    </source>
</evidence>
<dbReference type="GO" id="GO:0031143">
    <property type="term" value="C:pseudopodium"/>
    <property type="evidence" value="ECO:0007669"/>
    <property type="project" value="UniProtKB-SubCell"/>
</dbReference>
<feature type="region of interest" description="Disordered" evidence="8">
    <location>
        <begin position="144"/>
        <end position="167"/>
    </location>
</feature>
<organism evidence="11 12">
    <name type="scientific">Heligmosomoides polygyrus</name>
    <name type="common">Parasitic roundworm</name>
    <dbReference type="NCBI Taxonomy" id="6339"/>
    <lineage>
        <taxon>Eukaryota</taxon>
        <taxon>Metazoa</taxon>
        <taxon>Ecdysozoa</taxon>
        <taxon>Nematoda</taxon>
        <taxon>Chromadorea</taxon>
        <taxon>Rhabditida</taxon>
        <taxon>Rhabditina</taxon>
        <taxon>Rhabditomorpha</taxon>
        <taxon>Strongyloidea</taxon>
        <taxon>Heligmosomidae</taxon>
        <taxon>Heligmosomoides</taxon>
    </lineage>
</organism>
<dbReference type="PANTHER" id="PTHR22920:SF7">
    <property type="entry name" value="MSP DOMAIN-CONTAINING PROTEIN-RELATED"/>
    <property type="match status" value="1"/>
</dbReference>
<dbReference type="Gene3D" id="2.60.40.10">
    <property type="entry name" value="Immunoglobulins"/>
    <property type="match status" value="1"/>
</dbReference>
<accession>A0A3P7XYP8</accession>
<name>A0A183FNV6_HELPZ</name>
<feature type="compositionally biased region" description="Basic and acidic residues" evidence="8">
    <location>
        <begin position="144"/>
        <end position="153"/>
    </location>
</feature>
<evidence type="ECO:0000259" key="9">
    <source>
        <dbReference type="PROSITE" id="PS50202"/>
    </source>
</evidence>
<dbReference type="InterPro" id="IPR051155">
    <property type="entry name" value="Nematode_MSP"/>
</dbReference>
<keyword evidence="11" id="KW-1185">Reference proteome</keyword>
<feature type="compositionally biased region" description="Basic and acidic residues" evidence="8">
    <location>
        <begin position="63"/>
        <end position="74"/>
    </location>
</feature>
<comment type="subcellular location">
    <subcellularLocation>
        <location evidence="6">Cell projection</location>
        <location evidence="6">Pseudopodium</location>
    </subcellularLocation>
    <subcellularLocation>
        <location evidence="1">Cytoplasm</location>
        <location evidence="1">Cytoskeleton</location>
    </subcellularLocation>
</comment>
<evidence type="ECO:0000313" key="11">
    <source>
        <dbReference type="Proteomes" id="UP000050761"/>
    </source>
</evidence>
<feature type="region of interest" description="Disordered" evidence="8">
    <location>
        <begin position="55"/>
        <end position="84"/>
    </location>
</feature>
<dbReference type="InterPro" id="IPR013783">
    <property type="entry name" value="Ig-like_fold"/>
</dbReference>
<keyword evidence="2" id="KW-0963">Cytoplasm</keyword>
<comment type="function">
    <text evidence="5 7">Central component in molecular interactions underlying sperm crawling. Forms an extensive filament system that extends from sperm villipoda, along the leading edge of the pseudopod.</text>
</comment>
<evidence type="ECO:0000256" key="1">
    <source>
        <dbReference type="ARBA" id="ARBA00004245"/>
    </source>
</evidence>
<dbReference type="SUPFAM" id="SSF49354">
    <property type="entry name" value="PapD-like"/>
    <property type="match status" value="1"/>
</dbReference>
<dbReference type="GO" id="GO:0005856">
    <property type="term" value="C:cytoskeleton"/>
    <property type="evidence" value="ECO:0007669"/>
    <property type="project" value="UniProtKB-SubCell"/>
</dbReference>
<evidence type="ECO:0000256" key="8">
    <source>
        <dbReference type="SAM" id="MobiDB-lite"/>
    </source>
</evidence>
<evidence type="ECO:0000256" key="2">
    <source>
        <dbReference type="ARBA" id="ARBA00022490"/>
    </source>
</evidence>
<dbReference type="PANTHER" id="PTHR22920">
    <property type="entry name" value="MAJOR SPERM PROTEIN"/>
    <property type="match status" value="1"/>
</dbReference>
<gene>
    <name evidence="10" type="ORF">HPBE_LOCUS9237</name>
</gene>
<dbReference type="PROSITE" id="PS50202">
    <property type="entry name" value="MSP"/>
    <property type="match status" value="1"/>
</dbReference>
<reference evidence="10 11" key="1">
    <citation type="submission" date="2018-11" db="EMBL/GenBank/DDBJ databases">
        <authorList>
            <consortium name="Pathogen Informatics"/>
        </authorList>
    </citation>
    <scope>NUCLEOTIDE SEQUENCE [LARGE SCALE GENOMIC DNA]</scope>
</reference>
<dbReference type="Proteomes" id="UP000050761">
    <property type="component" value="Unassembled WGS sequence"/>
</dbReference>
<dbReference type="InterPro" id="IPR000535">
    <property type="entry name" value="MSP_dom"/>
</dbReference>
<reference evidence="12" key="2">
    <citation type="submission" date="2019-09" db="UniProtKB">
        <authorList>
            <consortium name="WormBaseParasite"/>
        </authorList>
    </citation>
    <scope>IDENTIFICATION</scope>
</reference>
<feature type="domain" description="MSP" evidence="9">
    <location>
        <begin position="1"/>
        <end position="126"/>
    </location>
</feature>
<evidence type="ECO:0000256" key="7">
    <source>
        <dbReference type="RuleBase" id="RU003425"/>
    </source>
</evidence>
<accession>A0A183FNV6</accession>
<evidence type="ECO:0000256" key="3">
    <source>
        <dbReference type="ARBA" id="ARBA00023212"/>
    </source>
</evidence>
<dbReference type="Pfam" id="PF00635">
    <property type="entry name" value="Motile_Sperm"/>
    <property type="match status" value="1"/>
</dbReference>
<protein>
    <recommendedName>
        <fullName evidence="7">Major sperm protein</fullName>
    </recommendedName>
</protein>
<evidence type="ECO:0000256" key="4">
    <source>
        <dbReference type="ARBA" id="ARBA00023273"/>
    </source>
</evidence>
<evidence type="ECO:0000256" key="6">
    <source>
        <dbReference type="ARBA" id="ARBA00037818"/>
    </source>
</evidence>
<dbReference type="OrthoDB" id="5865546at2759"/>
<proteinExistence type="predicted"/>
<dbReference type="EMBL" id="UZAH01026381">
    <property type="protein sequence ID" value="VDO79801.1"/>
    <property type="molecule type" value="Genomic_DNA"/>
</dbReference>
<evidence type="ECO:0000313" key="12">
    <source>
        <dbReference type="WBParaSite" id="HPBE_0000923601-mRNA-1"/>
    </source>
</evidence>
<keyword evidence="3 7" id="KW-0206">Cytoskeleton</keyword>